<dbReference type="Gene3D" id="3.30.420.40">
    <property type="match status" value="1"/>
</dbReference>
<keyword evidence="9" id="KW-0464">Manganese</keyword>
<keyword evidence="5" id="KW-0547">Nucleotide-binding</keyword>
<sequence length="802" mass="89184">MVGSSSSNNNKTDNKGANSKEYNKENEEMKEISLVSLNPMHQSSSRPQLDLTRAVIEDSWEERNPAILLPNQSDDISHLALDIGGSLIKLVYFSRHEEHSPDDKRKRSIEKRFGIPNGSRRSYPILGGRLHFVKFETGKLNECLDFISSKQLHLGDLFCMVGLDPQSWQSGTRPHDNPIIIKATGGGAFKFTDVFKERLGVSLDKEDEMACLVAGANFLLKAIRHEAFTHMEGQKDFVQIDNNDLFPYLLVNIGSGVSMIKVEGDGKFQRVSGTNVGGGTYWGLGRLLTKCKSFDELLELSQQGDSSNVDMHVGDIYGGMDYSKIGLSASTIASSFGKTTAETKELLDYRPEDISLSLLRMISYNIGQISYLNALRYGLKRIFFGGFFIRGHAYTMDAISFAVHFWSKGQAQAMFLRHEGFLGALGAFMSYEKHGLDVLRAHQLVERFPMGFPCVGGKIHGPHLGDLNILDGEVCVEGDRDYSSCPNGSTRNDWYEPNTIDLSDHSELEYWFVVLSEHLPDLVDKAVASEGGTDDAKRRGDAFAHAFLAHLARLMEEPAAYGKLGLANLLELREECLREFQFVDAYITIKKRENEASLAVLPDLLIELDSMNEVDDFDMFKKRMLGCGDKKLPLYGRALLFVDNSGADVVLGMLPLARELLKRGTEVDDFDMFKKRMLGCGDKKLPLYGRALLFVDNSGADVVLGMLPLARELLKRGTEVVLVANSLPALNDVTANELPEIIAEAAKIILEGMGRALHTNFNACFKCDALKLAMVKNQRLAEKHFNGNIYDCVCRFEPGGEL</sequence>
<evidence type="ECO:0000256" key="5">
    <source>
        <dbReference type="ARBA" id="ARBA00022741"/>
    </source>
</evidence>
<evidence type="ECO:0000256" key="3">
    <source>
        <dbReference type="ARBA" id="ARBA00022596"/>
    </source>
</evidence>
<dbReference type="InterPro" id="IPR036075">
    <property type="entry name" value="ARMT-1-like_metal-bd_sf"/>
</dbReference>
<dbReference type="InterPro" id="IPR043129">
    <property type="entry name" value="ATPase_NBD"/>
</dbReference>
<evidence type="ECO:0000313" key="13">
    <source>
        <dbReference type="Proteomes" id="UP000797356"/>
    </source>
</evidence>
<keyword evidence="8" id="KW-0173">Coenzyme A biosynthesis</keyword>
<evidence type="ECO:0000256" key="6">
    <source>
        <dbReference type="ARBA" id="ARBA00022801"/>
    </source>
</evidence>
<proteinExistence type="predicted"/>
<dbReference type="PANTHER" id="PTHR12280">
    <property type="entry name" value="PANTOTHENATE KINASE"/>
    <property type="match status" value="1"/>
</dbReference>
<dbReference type="CDD" id="cd24123">
    <property type="entry name" value="ASKHA_NBD_PanK-II_Pank4"/>
    <property type="match status" value="1"/>
</dbReference>
<evidence type="ECO:0000256" key="10">
    <source>
        <dbReference type="SAM" id="MobiDB-lite"/>
    </source>
</evidence>
<accession>A0A8K0I9B6</accession>
<dbReference type="EMBL" id="CM017876">
    <property type="protein sequence ID" value="KAG1342795.1"/>
    <property type="molecule type" value="Genomic_DNA"/>
</dbReference>
<dbReference type="GO" id="GO:0015937">
    <property type="term" value="P:coenzyme A biosynthetic process"/>
    <property type="evidence" value="ECO:0007669"/>
    <property type="project" value="UniProtKB-KW"/>
</dbReference>
<dbReference type="PANTHER" id="PTHR12280:SF20">
    <property type="entry name" value="4'-PHOSPHOPANTETHEINE PHOSPHATASE"/>
    <property type="match status" value="1"/>
</dbReference>
<reference evidence="12" key="2">
    <citation type="submission" date="2019-07" db="EMBL/GenBank/DDBJ databases">
        <authorList>
            <person name="Yang Y."/>
            <person name="Bocs S."/>
            <person name="Baudouin L."/>
        </authorList>
    </citation>
    <scope>NUCLEOTIDE SEQUENCE</scope>
    <source>
        <tissue evidence="12">Spear leaf of Hainan Tall coconut</tissue>
    </source>
</reference>
<dbReference type="Pfam" id="PF01937">
    <property type="entry name" value="ARMT1-like_dom"/>
    <property type="match status" value="1"/>
</dbReference>
<evidence type="ECO:0000256" key="7">
    <source>
        <dbReference type="ARBA" id="ARBA00022840"/>
    </source>
</evidence>
<evidence type="ECO:0000256" key="1">
    <source>
        <dbReference type="ARBA" id="ARBA00001936"/>
    </source>
</evidence>
<dbReference type="GO" id="GO:0046872">
    <property type="term" value="F:metal ion binding"/>
    <property type="evidence" value="ECO:0007669"/>
    <property type="project" value="UniProtKB-KW"/>
</dbReference>
<dbReference type="GO" id="GO:0005524">
    <property type="term" value="F:ATP binding"/>
    <property type="evidence" value="ECO:0007669"/>
    <property type="project" value="UniProtKB-KW"/>
</dbReference>
<dbReference type="GO" id="GO:0005634">
    <property type="term" value="C:nucleus"/>
    <property type="evidence" value="ECO:0007669"/>
    <property type="project" value="TreeGrafter"/>
</dbReference>
<evidence type="ECO:0000313" key="12">
    <source>
        <dbReference type="EMBL" id="KAG1342795.1"/>
    </source>
</evidence>
<keyword evidence="12" id="KW-0808">Transferase</keyword>
<evidence type="ECO:0000256" key="2">
    <source>
        <dbReference type="ARBA" id="ARBA00001967"/>
    </source>
</evidence>
<dbReference type="InterPro" id="IPR004567">
    <property type="entry name" value="Type_II_PanK"/>
</dbReference>
<gene>
    <name evidence="12" type="ORF">COCNU_05G010240</name>
</gene>
<protein>
    <submittedName>
        <fullName evidence="12">Pantothenate kinase 2</fullName>
    </submittedName>
</protein>
<dbReference type="GO" id="GO:0005829">
    <property type="term" value="C:cytosol"/>
    <property type="evidence" value="ECO:0007669"/>
    <property type="project" value="TreeGrafter"/>
</dbReference>
<evidence type="ECO:0000256" key="9">
    <source>
        <dbReference type="ARBA" id="ARBA00023211"/>
    </source>
</evidence>
<dbReference type="Gene3D" id="3.30.420.510">
    <property type="match status" value="1"/>
</dbReference>
<feature type="domain" description="Damage-control phosphatase ARMT1-like metal-binding" evidence="11">
    <location>
        <begin position="667"/>
        <end position="744"/>
    </location>
</feature>
<comment type="caution">
    <text evidence="12">The sequence shown here is derived from an EMBL/GenBank/DDBJ whole genome shotgun (WGS) entry which is preliminary data.</text>
</comment>
<comment type="cofactor">
    <cofactor evidence="2">
        <name>Ni(2+)</name>
        <dbReference type="ChEBI" id="CHEBI:49786"/>
    </cofactor>
</comment>
<dbReference type="AlphaFoldDB" id="A0A8K0I9B6"/>
<feature type="compositionally biased region" description="Basic and acidic residues" evidence="10">
    <location>
        <begin position="21"/>
        <end position="30"/>
    </location>
</feature>
<dbReference type="NCBIfam" id="TIGR00555">
    <property type="entry name" value="panK_eukar"/>
    <property type="match status" value="1"/>
</dbReference>
<dbReference type="InterPro" id="IPR035073">
    <property type="entry name" value="At2g17340_3_helix_bundle"/>
</dbReference>
<dbReference type="SUPFAM" id="SSF111321">
    <property type="entry name" value="AF1104-like"/>
    <property type="match status" value="2"/>
</dbReference>
<comment type="cofactor">
    <cofactor evidence="1">
        <name>Mn(2+)</name>
        <dbReference type="ChEBI" id="CHEBI:29035"/>
    </cofactor>
</comment>
<keyword evidence="4" id="KW-0479">Metal-binding</keyword>
<keyword evidence="3" id="KW-0533">Nickel</keyword>
<evidence type="ECO:0000256" key="4">
    <source>
        <dbReference type="ARBA" id="ARBA00022723"/>
    </source>
</evidence>
<dbReference type="Gene3D" id="3.40.50.10880">
    <property type="entry name" value="Uncharacterised protein PF01937, DUF89, domain 3"/>
    <property type="match status" value="2"/>
</dbReference>
<keyword evidence="6" id="KW-0378">Hydrolase</keyword>
<dbReference type="Gene3D" id="1.20.1700.10">
    <property type="entry name" value="AF1104-like"/>
    <property type="match status" value="1"/>
</dbReference>
<organism evidence="12 13">
    <name type="scientific">Cocos nucifera</name>
    <name type="common">Coconut palm</name>
    <dbReference type="NCBI Taxonomy" id="13894"/>
    <lineage>
        <taxon>Eukaryota</taxon>
        <taxon>Viridiplantae</taxon>
        <taxon>Streptophyta</taxon>
        <taxon>Embryophyta</taxon>
        <taxon>Tracheophyta</taxon>
        <taxon>Spermatophyta</taxon>
        <taxon>Magnoliopsida</taxon>
        <taxon>Liliopsida</taxon>
        <taxon>Arecaceae</taxon>
        <taxon>Arecoideae</taxon>
        <taxon>Cocoseae</taxon>
        <taxon>Attaleinae</taxon>
        <taxon>Cocos</taxon>
    </lineage>
</organism>
<dbReference type="InterPro" id="IPR002791">
    <property type="entry name" value="ARMT1-like_metal-bd"/>
</dbReference>
<keyword evidence="7" id="KW-0067">ATP-binding</keyword>
<feature type="compositionally biased region" description="Low complexity" evidence="10">
    <location>
        <begin position="1"/>
        <end position="10"/>
    </location>
</feature>
<dbReference type="Pfam" id="PF03630">
    <property type="entry name" value="Fumble"/>
    <property type="match status" value="1"/>
</dbReference>
<reference evidence="12" key="1">
    <citation type="journal article" date="2017" name="Gigascience">
        <title>The genome draft of coconut (Cocos nucifera).</title>
        <authorList>
            <person name="Xiao Y."/>
            <person name="Xu P."/>
            <person name="Fan H."/>
            <person name="Baudouin L."/>
            <person name="Xia W."/>
            <person name="Bocs S."/>
            <person name="Xu J."/>
            <person name="Li Q."/>
            <person name="Guo A."/>
            <person name="Zhou L."/>
            <person name="Li J."/>
            <person name="Wu Y."/>
            <person name="Ma Z."/>
            <person name="Armero A."/>
            <person name="Issali A.E."/>
            <person name="Liu N."/>
            <person name="Peng M."/>
            <person name="Yang Y."/>
        </authorList>
    </citation>
    <scope>NUCLEOTIDE SEQUENCE</scope>
    <source>
        <tissue evidence="12">Spear leaf of Hainan Tall coconut</tissue>
    </source>
</reference>
<dbReference type="FunFam" id="3.30.420.40:FF:000072">
    <property type="entry name" value="Pantothenate kinase 2"/>
    <property type="match status" value="1"/>
</dbReference>
<name>A0A8K0I9B6_COCNU</name>
<dbReference type="FunFam" id="3.30.420.510:FF:000003">
    <property type="entry name" value="Pantothenate kinase 2"/>
    <property type="match status" value="1"/>
</dbReference>
<keyword evidence="12" id="KW-0418">Kinase</keyword>
<dbReference type="OrthoDB" id="498611at2759"/>
<evidence type="ECO:0000259" key="11">
    <source>
        <dbReference type="Pfam" id="PF01937"/>
    </source>
</evidence>
<dbReference type="GO" id="GO:0016787">
    <property type="term" value="F:hydrolase activity"/>
    <property type="evidence" value="ECO:0007669"/>
    <property type="project" value="UniProtKB-KW"/>
</dbReference>
<dbReference type="Proteomes" id="UP000797356">
    <property type="component" value="Chromosome 5"/>
</dbReference>
<keyword evidence="13" id="KW-1185">Reference proteome</keyword>
<evidence type="ECO:0000256" key="8">
    <source>
        <dbReference type="ARBA" id="ARBA00022993"/>
    </source>
</evidence>
<dbReference type="GO" id="GO:0004594">
    <property type="term" value="F:pantothenate kinase activity"/>
    <property type="evidence" value="ECO:0007669"/>
    <property type="project" value="TreeGrafter"/>
</dbReference>
<feature type="region of interest" description="Disordered" evidence="10">
    <location>
        <begin position="1"/>
        <end position="30"/>
    </location>
</feature>
<dbReference type="FunFam" id="1.20.1700.10:FF:000002">
    <property type="entry name" value="Pantothenate kinase 2"/>
    <property type="match status" value="1"/>
</dbReference>
<dbReference type="SUPFAM" id="SSF53067">
    <property type="entry name" value="Actin-like ATPase domain"/>
    <property type="match status" value="2"/>
</dbReference>